<dbReference type="AlphaFoldDB" id="A0AAU8LUM1"/>
<accession>A0AAU8LUM1</accession>
<sequence>MTSRDGRRRIGHYVKRARSAIYESRTDKKPLHTLDTFVQAAQKSPHAAEVWLAQLRAVKQDNCRLIFNSFPDGYISSFGKDFALSLLRHNRERLLNSASAEQ</sequence>
<proteinExistence type="predicted"/>
<reference evidence="1" key="1">
    <citation type="journal article" date="2024" name="Syst. Appl. Microbiol.">
        <title>First single-strain enrichments of Electrothrix cable bacteria, description of E. aestuarii sp. nov. and E. rattekaaiensis sp. nov., and proposal of a cable bacteria taxonomy following the rules of the SeqCode.</title>
        <authorList>
            <person name="Plum-Jensen L.E."/>
            <person name="Schramm A."/>
            <person name="Marshall I.P.G."/>
        </authorList>
    </citation>
    <scope>NUCLEOTIDE SEQUENCE</scope>
    <source>
        <strain evidence="1">Rat1</strain>
    </source>
</reference>
<gene>
    <name evidence="1" type="ORF">Q3M24_20875</name>
</gene>
<dbReference type="Gene3D" id="1.10.1070.20">
    <property type="match status" value="1"/>
</dbReference>
<dbReference type="EMBL" id="CP159373">
    <property type="protein sequence ID" value="XCN72714.1"/>
    <property type="molecule type" value="Genomic_DNA"/>
</dbReference>
<name>A0AAU8LUM1_9BACT</name>
<organism evidence="1">
    <name type="scientific">Candidatus Electrothrix aestuarii</name>
    <dbReference type="NCBI Taxonomy" id="3062594"/>
    <lineage>
        <taxon>Bacteria</taxon>
        <taxon>Pseudomonadati</taxon>
        <taxon>Thermodesulfobacteriota</taxon>
        <taxon>Desulfobulbia</taxon>
        <taxon>Desulfobulbales</taxon>
        <taxon>Desulfobulbaceae</taxon>
        <taxon>Candidatus Electrothrix</taxon>
    </lineage>
</organism>
<protein>
    <submittedName>
        <fullName evidence="1">Uncharacterized protein</fullName>
    </submittedName>
</protein>
<evidence type="ECO:0000313" key="1">
    <source>
        <dbReference type="EMBL" id="XCN72714.1"/>
    </source>
</evidence>
<dbReference type="KEGG" id="eaj:Q3M24_20875"/>
<reference evidence="1" key="2">
    <citation type="submission" date="2024-06" db="EMBL/GenBank/DDBJ databases">
        <authorList>
            <person name="Plum-Jensen L.E."/>
            <person name="Schramm A."/>
            <person name="Marshall I.P.G."/>
        </authorList>
    </citation>
    <scope>NUCLEOTIDE SEQUENCE</scope>
    <source>
        <strain evidence="1">Rat1</strain>
    </source>
</reference>